<accession>A0A0N1IN51</accession>
<gene>
    <name evidence="1" type="ORF">RR46_00968</name>
</gene>
<reference evidence="1 2" key="1">
    <citation type="journal article" date="2015" name="Nat. Commun.">
        <title>Outbred genome sequencing and CRISPR/Cas9 gene editing in butterflies.</title>
        <authorList>
            <person name="Li X."/>
            <person name="Fan D."/>
            <person name="Zhang W."/>
            <person name="Liu G."/>
            <person name="Zhang L."/>
            <person name="Zhao L."/>
            <person name="Fang X."/>
            <person name="Chen L."/>
            <person name="Dong Y."/>
            <person name="Chen Y."/>
            <person name="Ding Y."/>
            <person name="Zhao R."/>
            <person name="Feng M."/>
            <person name="Zhu Y."/>
            <person name="Feng Y."/>
            <person name="Jiang X."/>
            <person name="Zhu D."/>
            <person name="Xiang H."/>
            <person name="Feng X."/>
            <person name="Li S."/>
            <person name="Wang J."/>
            <person name="Zhang G."/>
            <person name="Kronforst M.R."/>
            <person name="Wang W."/>
        </authorList>
    </citation>
    <scope>NUCLEOTIDE SEQUENCE [LARGE SCALE GENOMIC DNA]</scope>
    <source>
        <strain evidence="1">Ya'a_city_454_Px</strain>
        <tissue evidence="1">Whole body</tissue>
    </source>
</reference>
<dbReference type="AlphaFoldDB" id="A0A0N1IN51"/>
<proteinExistence type="predicted"/>
<name>A0A0N1IN51_PAPXU</name>
<organism evidence="1 2">
    <name type="scientific">Papilio xuthus</name>
    <name type="common">Asian swallowtail butterfly</name>
    <dbReference type="NCBI Taxonomy" id="66420"/>
    <lineage>
        <taxon>Eukaryota</taxon>
        <taxon>Metazoa</taxon>
        <taxon>Ecdysozoa</taxon>
        <taxon>Arthropoda</taxon>
        <taxon>Hexapoda</taxon>
        <taxon>Insecta</taxon>
        <taxon>Pterygota</taxon>
        <taxon>Neoptera</taxon>
        <taxon>Endopterygota</taxon>
        <taxon>Lepidoptera</taxon>
        <taxon>Glossata</taxon>
        <taxon>Ditrysia</taxon>
        <taxon>Papilionoidea</taxon>
        <taxon>Papilionidae</taxon>
        <taxon>Papilioninae</taxon>
        <taxon>Papilio</taxon>
    </lineage>
</organism>
<sequence length="98" mass="10752">MSGFFITVGGKRAAGTPRCSTTSMDISNTRGTADALPAFEVVIRFLKDPKSYWFGNTAVDRPFHNAAVRGRKFRANRTVVDCQLRDGVDGTWVCRGGH</sequence>
<dbReference type="Proteomes" id="UP000053268">
    <property type="component" value="Unassembled WGS sequence"/>
</dbReference>
<evidence type="ECO:0000313" key="1">
    <source>
        <dbReference type="EMBL" id="KPJ03410.1"/>
    </source>
</evidence>
<keyword evidence="2" id="KW-1185">Reference proteome</keyword>
<evidence type="ECO:0000313" key="2">
    <source>
        <dbReference type="Proteomes" id="UP000053268"/>
    </source>
</evidence>
<dbReference type="EMBL" id="KQ459169">
    <property type="protein sequence ID" value="KPJ03410.1"/>
    <property type="molecule type" value="Genomic_DNA"/>
</dbReference>
<protein>
    <submittedName>
        <fullName evidence="1">Uncharacterized protein</fullName>
    </submittedName>
</protein>